<dbReference type="EMBL" id="CAJQZP010001402">
    <property type="protein sequence ID" value="CAG5043596.1"/>
    <property type="molecule type" value="Genomic_DNA"/>
</dbReference>
<keyword evidence="1" id="KW-0472">Membrane</keyword>
<organism evidence="2 3">
    <name type="scientific">Parnassius apollo</name>
    <name type="common">Apollo butterfly</name>
    <name type="synonym">Papilio apollo</name>
    <dbReference type="NCBI Taxonomy" id="110799"/>
    <lineage>
        <taxon>Eukaryota</taxon>
        <taxon>Metazoa</taxon>
        <taxon>Ecdysozoa</taxon>
        <taxon>Arthropoda</taxon>
        <taxon>Hexapoda</taxon>
        <taxon>Insecta</taxon>
        <taxon>Pterygota</taxon>
        <taxon>Neoptera</taxon>
        <taxon>Endopterygota</taxon>
        <taxon>Lepidoptera</taxon>
        <taxon>Glossata</taxon>
        <taxon>Ditrysia</taxon>
        <taxon>Papilionoidea</taxon>
        <taxon>Papilionidae</taxon>
        <taxon>Parnassiinae</taxon>
        <taxon>Parnassini</taxon>
        <taxon>Parnassius</taxon>
        <taxon>Parnassius</taxon>
    </lineage>
</organism>
<gene>
    <name evidence="2" type="ORF">PAPOLLO_LOCUS22771</name>
</gene>
<sequence>MIIIALTVEILSILLLDIVFNLVFIIGAHKKHTTLLLLCYRYRIAREFVFTASALLYSCLVYKVTPENNLYEESNLWHLILKGSFTSTIFQTFLLILVRWWMEVLKLEANS</sequence>
<accession>A0A8S3Y0M3</accession>
<keyword evidence="1" id="KW-1133">Transmembrane helix</keyword>
<evidence type="ECO:0000256" key="1">
    <source>
        <dbReference type="SAM" id="Phobius"/>
    </source>
</evidence>
<feature type="transmembrane region" description="Helical" evidence="1">
    <location>
        <begin position="76"/>
        <end position="98"/>
    </location>
</feature>
<feature type="transmembrane region" description="Helical" evidence="1">
    <location>
        <begin position="6"/>
        <end position="27"/>
    </location>
</feature>
<dbReference type="OrthoDB" id="7461624at2759"/>
<dbReference type="AlphaFoldDB" id="A0A8S3Y0M3"/>
<reference evidence="2" key="1">
    <citation type="submission" date="2021-04" db="EMBL/GenBank/DDBJ databases">
        <authorList>
            <person name="Tunstrom K."/>
        </authorList>
    </citation>
    <scope>NUCLEOTIDE SEQUENCE</scope>
</reference>
<evidence type="ECO:0000313" key="2">
    <source>
        <dbReference type="EMBL" id="CAG5043596.1"/>
    </source>
</evidence>
<proteinExistence type="predicted"/>
<protein>
    <submittedName>
        <fullName evidence="2">(apollo) hypothetical protein</fullName>
    </submittedName>
</protein>
<comment type="caution">
    <text evidence="2">The sequence shown here is derived from an EMBL/GenBank/DDBJ whole genome shotgun (WGS) entry which is preliminary data.</text>
</comment>
<evidence type="ECO:0000313" key="3">
    <source>
        <dbReference type="Proteomes" id="UP000691718"/>
    </source>
</evidence>
<name>A0A8S3Y0M3_PARAO</name>
<keyword evidence="3" id="KW-1185">Reference proteome</keyword>
<feature type="transmembrane region" description="Helical" evidence="1">
    <location>
        <begin position="48"/>
        <end position="64"/>
    </location>
</feature>
<dbReference type="Proteomes" id="UP000691718">
    <property type="component" value="Unassembled WGS sequence"/>
</dbReference>
<keyword evidence="1" id="KW-0812">Transmembrane</keyword>